<dbReference type="InterPro" id="IPR012682">
    <property type="entry name" value="Tscrpt_reg_Myc_N"/>
</dbReference>
<comment type="caution">
    <text evidence="3">The sequence shown here is derived from an EMBL/GenBank/DDBJ whole genome shotgun (WGS) entry which is preliminary data.</text>
</comment>
<feature type="domain" description="Transcription regulator Myc N-terminal" evidence="2">
    <location>
        <begin position="37"/>
        <end position="111"/>
    </location>
</feature>
<evidence type="ECO:0000256" key="1">
    <source>
        <dbReference type="SAM" id="MobiDB-lite"/>
    </source>
</evidence>
<name>A0A811YNZ7_NYCPR</name>
<reference evidence="3" key="1">
    <citation type="submission" date="2020-12" db="EMBL/GenBank/DDBJ databases">
        <authorList>
            <consortium name="Molecular Ecology Group"/>
        </authorList>
    </citation>
    <scope>NUCLEOTIDE SEQUENCE</scope>
    <source>
        <strain evidence="3">TBG_1078</strain>
    </source>
</reference>
<proteinExistence type="predicted"/>
<dbReference type="Pfam" id="PF01056">
    <property type="entry name" value="Myc_N"/>
    <property type="match status" value="2"/>
</dbReference>
<dbReference type="InterPro" id="IPR050433">
    <property type="entry name" value="Myc_transcription_factors"/>
</dbReference>
<organism evidence="3 4">
    <name type="scientific">Nyctereutes procyonoides</name>
    <name type="common">Raccoon dog</name>
    <name type="synonym">Canis procyonoides</name>
    <dbReference type="NCBI Taxonomy" id="34880"/>
    <lineage>
        <taxon>Eukaryota</taxon>
        <taxon>Metazoa</taxon>
        <taxon>Chordata</taxon>
        <taxon>Craniata</taxon>
        <taxon>Vertebrata</taxon>
        <taxon>Euteleostomi</taxon>
        <taxon>Mammalia</taxon>
        <taxon>Eutheria</taxon>
        <taxon>Laurasiatheria</taxon>
        <taxon>Carnivora</taxon>
        <taxon>Caniformia</taxon>
        <taxon>Canidae</taxon>
        <taxon>Nyctereutes</taxon>
    </lineage>
</organism>
<accession>A0A811YNZ7</accession>
<dbReference type="AlphaFoldDB" id="A0A811YNZ7"/>
<feature type="domain" description="Transcription regulator Myc N-terminal" evidence="2">
    <location>
        <begin position="135"/>
        <end position="185"/>
    </location>
</feature>
<keyword evidence="4" id="KW-1185">Reference proteome</keyword>
<sequence length="273" mass="29906">MPPNVSSAGRNWDLDYESVQHVRASCSRRRPARTSGSKFELLPAVQLSPSRRNGLCSPSYVAVAPLSPGGDVIFLAAASPRPTKLEMVTEMLGGDAVNQSFICDPDDRDLHPKRHHPGLHMEAASRGQHRKSPRLLPNRPGGRSTSSLYLRDLSVAASECIDPSVVFPYPPKPCAAPTRPPSPQQGDEEEEIDAVQKRQPPAKGPNRVKLQRAQSYPSTRKDDPAAKRARLRSARALRQTSSNRGSTAYILTVQAEERKLLEKRTCCGSTENS</sequence>
<protein>
    <submittedName>
        <fullName evidence="3">(raccoon dog) hypothetical protein</fullName>
    </submittedName>
</protein>
<dbReference type="EMBL" id="CAJHUB010000683">
    <property type="protein sequence ID" value="CAD7679161.1"/>
    <property type="molecule type" value="Genomic_DNA"/>
</dbReference>
<dbReference type="PANTHER" id="PTHR45851">
    <property type="entry name" value="MYC PROTO-ONCOGENE"/>
    <property type="match status" value="1"/>
</dbReference>
<dbReference type="Proteomes" id="UP000645828">
    <property type="component" value="Unassembled WGS sequence"/>
</dbReference>
<gene>
    <name evidence="3" type="ORF">NYPRO_LOCUS11960</name>
</gene>
<feature type="compositionally biased region" description="Pro residues" evidence="1">
    <location>
        <begin position="171"/>
        <end position="183"/>
    </location>
</feature>
<dbReference type="GO" id="GO:0003700">
    <property type="term" value="F:DNA-binding transcription factor activity"/>
    <property type="evidence" value="ECO:0007669"/>
    <property type="project" value="InterPro"/>
</dbReference>
<feature type="region of interest" description="Disordered" evidence="1">
    <location>
        <begin position="103"/>
        <end position="145"/>
    </location>
</feature>
<feature type="region of interest" description="Disordered" evidence="1">
    <location>
        <begin position="171"/>
        <end position="249"/>
    </location>
</feature>
<evidence type="ECO:0000313" key="3">
    <source>
        <dbReference type="EMBL" id="CAD7679161.1"/>
    </source>
</evidence>
<evidence type="ECO:0000313" key="4">
    <source>
        <dbReference type="Proteomes" id="UP000645828"/>
    </source>
</evidence>
<evidence type="ECO:0000259" key="2">
    <source>
        <dbReference type="Pfam" id="PF01056"/>
    </source>
</evidence>